<dbReference type="Proteomes" id="UP001233999">
    <property type="component" value="Unassembled WGS sequence"/>
</dbReference>
<proteinExistence type="predicted"/>
<dbReference type="EMBL" id="JASPKZ010008864">
    <property type="protein sequence ID" value="KAJ9578683.1"/>
    <property type="molecule type" value="Genomic_DNA"/>
</dbReference>
<name>A0AAD8E637_DIPPU</name>
<reference evidence="1" key="1">
    <citation type="journal article" date="2023" name="IScience">
        <title>Live-bearing cockroach genome reveals convergent evolutionary mechanisms linked to viviparity in insects and beyond.</title>
        <authorList>
            <person name="Fouks B."/>
            <person name="Harrison M.C."/>
            <person name="Mikhailova A.A."/>
            <person name="Marchal E."/>
            <person name="English S."/>
            <person name="Carruthers M."/>
            <person name="Jennings E.C."/>
            <person name="Chiamaka E.L."/>
            <person name="Frigard R.A."/>
            <person name="Pippel M."/>
            <person name="Attardo G.M."/>
            <person name="Benoit J.B."/>
            <person name="Bornberg-Bauer E."/>
            <person name="Tobe S.S."/>
        </authorList>
    </citation>
    <scope>NUCLEOTIDE SEQUENCE</scope>
    <source>
        <strain evidence="1">Stay&amp;Tobe</strain>
    </source>
</reference>
<comment type="caution">
    <text evidence="1">The sequence shown here is derived from an EMBL/GenBank/DDBJ whole genome shotgun (WGS) entry which is preliminary data.</text>
</comment>
<protein>
    <submittedName>
        <fullName evidence="1">Uncharacterized protein</fullName>
    </submittedName>
</protein>
<dbReference type="AlphaFoldDB" id="A0AAD8E637"/>
<organism evidence="1 2">
    <name type="scientific">Diploptera punctata</name>
    <name type="common">Pacific beetle cockroach</name>
    <dbReference type="NCBI Taxonomy" id="6984"/>
    <lineage>
        <taxon>Eukaryota</taxon>
        <taxon>Metazoa</taxon>
        <taxon>Ecdysozoa</taxon>
        <taxon>Arthropoda</taxon>
        <taxon>Hexapoda</taxon>
        <taxon>Insecta</taxon>
        <taxon>Pterygota</taxon>
        <taxon>Neoptera</taxon>
        <taxon>Polyneoptera</taxon>
        <taxon>Dictyoptera</taxon>
        <taxon>Blattodea</taxon>
        <taxon>Blaberoidea</taxon>
        <taxon>Blaberidae</taxon>
        <taxon>Diplopterinae</taxon>
        <taxon>Diploptera</taxon>
    </lineage>
</organism>
<sequence>SITHKQIHRLSGLKSRYSERVEVFFTRNLISESSAFCMLNSDMNLSLICQISTMEK</sequence>
<accession>A0AAD8E637</accession>
<gene>
    <name evidence="1" type="ORF">L9F63_005045</name>
</gene>
<feature type="non-terminal residue" evidence="1">
    <location>
        <position position="1"/>
    </location>
</feature>
<evidence type="ECO:0000313" key="2">
    <source>
        <dbReference type="Proteomes" id="UP001233999"/>
    </source>
</evidence>
<keyword evidence="2" id="KW-1185">Reference proteome</keyword>
<feature type="non-terminal residue" evidence="1">
    <location>
        <position position="56"/>
    </location>
</feature>
<reference evidence="1" key="2">
    <citation type="submission" date="2023-05" db="EMBL/GenBank/DDBJ databases">
        <authorList>
            <person name="Fouks B."/>
        </authorList>
    </citation>
    <scope>NUCLEOTIDE SEQUENCE</scope>
    <source>
        <strain evidence="1">Stay&amp;Tobe</strain>
        <tissue evidence="1">Testes</tissue>
    </source>
</reference>
<evidence type="ECO:0000313" key="1">
    <source>
        <dbReference type="EMBL" id="KAJ9578683.1"/>
    </source>
</evidence>